<dbReference type="InterPro" id="IPR011089">
    <property type="entry name" value="GmrSD_C"/>
</dbReference>
<reference evidence="3 4" key="2">
    <citation type="submission" date="2018-10" db="EMBL/GenBank/DDBJ databases">
        <title>Detection and isolation of Mycoplasma hominis as a predominant microorganism from pelvic cavity of patient with salpingitis and tubo-ovarian abscess.</title>
        <authorList>
            <person name="Guschin A.E."/>
            <person name="Khayrullina G.A."/>
            <person name="Rakovskaya I.V."/>
            <person name="Shelenkov A.A."/>
            <person name="Shagin D.A."/>
        </authorList>
    </citation>
    <scope>NUCLEOTIDE SEQUENCE [LARGE SCALE GENOMIC DNA]</scope>
    <source>
        <strain evidence="4">TOA</strain>
    </source>
</reference>
<gene>
    <name evidence="3" type="ORF">KN71_002980</name>
</gene>
<feature type="domain" description="GmrSD restriction endonucleases C-terminal" evidence="2">
    <location>
        <begin position="565"/>
        <end position="685"/>
    </location>
</feature>
<evidence type="ECO:0000259" key="2">
    <source>
        <dbReference type="Pfam" id="PF07510"/>
    </source>
</evidence>
<organism evidence="3 4">
    <name type="scientific">Metamycoplasma hominis</name>
    <name type="common">Mycoplasma hominis</name>
    <dbReference type="NCBI Taxonomy" id="2098"/>
    <lineage>
        <taxon>Bacteria</taxon>
        <taxon>Bacillati</taxon>
        <taxon>Mycoplasmatota</taxon>
        <taxon>Mycoplasmoidales</taxon>
        <taxon>Metamycoplasmataceae</taxon>
        <taxon>Metamycoplasma</taxon>
    </lineage>
</organism>
<protein>
    <submittedName>
        <fullName evidence="3">DUF262 domain-containing protein</fullName>
    </submittedName>
</protein>
<evidence type="ECO:0000259" key="1">
    <source>
        <dbReference type="Pfam" id="PF03235"/>
    </source>
</evidence>
<feature type="domain" description="GmrSD restriction endonucleases N-terminal" evidence="1">
    <location>
        <begin position="74"/>
        <end position="292"/>
    </location>
</feature>
<reference evidence="3 4" key="1">
    <citation type="submission" date="2014-08" db="EMBL/GenBank/DDBJ databases">
        <authorList>
            <person name="Kuleshov K."/>
            <person name="Dedkov V."/>
            <person name="Markelov M."/>
            <person name="Pimkina E."/>
        </authorList>
    </citation>
    <scope>NUCLEOTIDE SEQUENCE [LARGE SCALE GENOMIC DNA]</scope>
    <source>
        <strain evidence="4">TOA</strain>
    </source>
</reference>
<dbReference type="EMBL" id="CP033021">
    <property type="protein sequence ID" value="AYN65632.1"/>
    <property type="molecule type" value="Genomic_DNA"/>
</dbReference>
<dbReference type="PANTHER" id="PTHR35149:SF1">
    <property type="entry name" value="DUF5655 DOMAIN-CONTAINING PROTEIN"/>
    <property type="match status" value="1"/>
</dbReference>
<dbReference type="Pfam" id="PF07510">
    <property type="entry name" value="GmrSD_C"/>
    <property type="match status" value="1"/>
</dbReference>
<dbReference type="Proteomes" id="UP000029712">
    <property type="component" value="Chromosome"/>
</dbReference>
<evidence type="ECO:0000313" key="4">
    <source>
        <dbReference type="Proteomes" id="UP000029712"/>
    </source>
</evidence>
<dbReference type="InterPro" id="IPR004919">
    <property type="entry name" value="GmrSD_N"/>
</dbReference>
<dbReference type="Pfam" id="PF03235">
    <property type="entry name" value="GmrSD_N"/>
    <property type="match status" value="1"/>
</dbReference>
<dbReference type="PANTHER" id="PTHR35149">
    <property type="entry name" value="SLL5132 PROTEIN"/>
    <property type="match status" value="1"/>
</dbReference>
<proteinExistence type="predicted"/>
<dbReference type="OrthoDB" id="395447at2"/>
<evidence type="ECO:0000313" key="3">
    <source>
        <dbReference type="EMBL" id="AYN65632.1"/>
    </source>
</evidence>
<name>A0A454CA84_METHO</name>
<sequence>MLNSIKNSFYSIVNWIKRIKDLPNERITTILNEEILKNNFSIENNSQEDYQNLKCQGNNKLDDEIYSIHLTIFSLLNEYFENVIIPIFQRKYVWNKELIENLVDCLINNDEKEYSYLNNIIVTKQDCISAKTNIVIVDGQQRTFTILLILFCLFKLYCHQFLSKEEPIKINDKNWLLLFNLFIERKYLSIYSNIDENFESNNIYSFINKTIKNNLKIEANDKNNDIVKKLIIIFNKLENLETKGLTNKIDYVLNKSIITYTIVKTNKPEILFKNLNLNSKPLNSLDLFKNYLYSLDPKNPDNEKNIKIFNDEFYEALSNTKNQIKEGEVENFAYVINKVNSQYQMDNEKNLNKNVNNFQLLEKWFNNELNNNSKNLKQTFDKLINYLYMYKYLKNPKDFFNSYNLNNKAKKKKDSKYAKALIQNEIFSRSAFAEQVYAAIQENTIFIPLVWVIFNKLNIWHNEKPMRDLDLNNTFNLLREIERFNFVWKTIAFEGQSLTKSISRIIDEIKKNDEIENPDELRDQLIDLVPELKRFKNNPSDIDKKINDKLNECIKYPKSKLMKPKMKSLLLSRIHFLLSCGEYNQNRLSIGEKQINLNFDSIYSIFIDSKYEYEHIIAQNDAGINALRGESKDEAKKYIDMIGNGFQIHEKINKKASNKNLIDKFKEYKKLNLESNISFSGKGSYLINLESWVDFNDKDEKNTNKNRRNLEEYYPKILARTKQILKIIFDIYKYDSKSIFKDDEENKEN</sequence>
<dbReference type="AlphaFoldDB" id="A0A454CA84"/>
<accession>A0A454CA84</accession>